<dbReference type="Pfam" id="PF00899">
    <property type="entry name" value="ThiF"/>
    <property type="match status" value="1"/>
</dbReference>
<dbReference type="AlphaFoldDB" id="A0A7G9L2P7"/>
<dbReference type="InterPro" id="IPR035985">
    <property type="entry name" value="Ubiquitin-activating_enz"/>
</dbReference>
<organism evidence="3 4">
    <name type="scientific">Sphingomonas sabuli</name>
    <dbReference type="NCBI Taxonomy" id="2764186"/>
    <lineage>
        <taxon>Bacteria</taxon>
        <taxon>Pseudomonadati</taxon>
        <taxon>Pseudomonadota</taxon>
        <taxon>Alphaproteobacteria</taxon>
        <taxon>Sphingomonadales</taxon>
        <taxon>Sphingomonadaceae</taxon>
        <taxon>Sphingomonas</taxon>
    </lineage>
</organism>
<dbReference type="CDD" id="cd00757">
    <property type="entry name" value="ThiF_MoeB_HesA_family"/>
    <property type="match status" value="1"/>
</dbReference>
<dbReference type="GO" id="GO:0016779">
    <property type="term" value="F:nucleotidyltransferase activity"/>
    <property type="evidence" value="ECO:0007669"/>
    <property type="project" value="TreeGrafter"/>
</dbReference>
<dbReference type="Proteomes" id="UP000515861">
    <property type="component" value="Chromosome"/>
</dbReference>
<dbReference type="GO" id="GO:0004792">
    <property type="term" value="F:thiosulfate-cyanide sulfurtransferase activity"/>
    <property type="evidence" value="ECO:0007669"/>
    <property type="project" value="TreeGrafter"/>
</dbReference>
<accession>A0A7G9L2P7</accession>
<dbReference type="GO" id="GO:0008146">
    <property type="term" value="F:sulfotransferase activity"/>
    <property type="evidence" value="ECO:0007669"/>
    <property type="project" value="TreeGrafter"/>
</dbReference>
<feature type="domain" description="THIF-type NAD/FAD binding fold" evidence="2">
    <location>
        <begin position="12"/>
        <end position="248"/>
    </location>
</feature>
<dbReference type="SUPFAM" id="SSF69572">
    <property type="entry name" value="Activating enzymes of the ubiquitin-like proteins"/>
    <property type="match status" value="1"/>
</dbReference>
<evidence type="ECO:0000313" key="3">
    <source>
        <dbReference type="EMBL" id="QNM82896.1"/>
    </source>
</evidence>
<reference evidence="3 4" key="1">
    <citation type="submission" date="2020-08" db="EMBL/GenBank/DDBJ databases">
        <title>Sphingomonas sp. sand1-3 16S ribosomal RNA gene Genome sequencing and assembly.</title>
        <authorList>
            <person name="Kang M."/>
        </authorList>
    </citation>
    <scope>NUCLEOTIDE SEQUENCE [LARGE SCALE GENOMIC DNA]</scope>
    <source>
        <strain evidence="4">sand1-3</strain>
    </source>
</reference>
<dbReference type="PANTHER" id="PTHR10953:SF102">
    <property type="entry name" value="ADENYLYLTRANSFERASE AND SULFURTRANSFERASE MOCS3"/>
    <property type="match status" value="1"/>
</dbReference>
<dbReference type="Gene3D" id="3.40.50.720">
    <property type="entry name" value="NAD(P)-binding Rossmann-like Domain"/>
    <property type="match status" value="1"/>
</dbReference>
<gene>
    <name evidence="3" type="ORF">H8M03_00540</name>
</gene>
<dbReference type="FunFam" id="3.40.50.720:FF:000080">
    <property type="entry name" value="Thiazole biosynthesis adenylyltransferase ThiF"/>
    <property type="match status" value="1"/>
</dbReference>
<evidence type="ECO:0000256" key="1">
    <source>
        <dbReference type="ARBA" id="ARBA00009919"/>
    </source>
</evidence>
<dbReference type="RefSeq" id="WP_187479851.1">
    <property type="nucleotide sequence ID" value="NZ_CP060697.1"/>
</dbReference>
<dbReference type="InterPro" id="IPR045886">
    <property type="entry name" value="ThiF/MoeB/HesA"/>
</dbReference>
<dbReference type="KEGG" id="ssau:H8M03_00540"/>
<dbReference type="EMBL" id="CP060697">
    <property type="protein sequence ID" value="QNM82896.1"/>
    <property type="molecule type" value="Genomic_DNA"/>
</dbReference>
<dbReference type="GO" id="GO:0005829">
    <property type="term" value="C:cytosol"/>
    <property type="evidence" value="ECO:0007669"/>
    <property type="project" value="TreeGrafter"/>
</dbReference>
<proteinExistence type="inferred from homology"/>
<evidence type="ECO:0000259" key="2">
    <source>
        <dbReference type="Pfam" id="PF00899"/>
    </source>
</evidence>
<comment type="similarity">
    <text evidence="1">Belongs to the HesA/MoeB/ThiF family.</text>
</comment>
<dbReference type="GO" id="GO:0008641">
    <property type="term" value="F:ubiquitin-like modifier activating enzyme activity"/>
    <property type="evidence" value="ECO:0007669"/>
    <property type="project" value="InterPro"/>
</dbReference>
<protein>
    <submittedName>
        <fullName evidence="3">HesA/MoeB/ThiF family protein</fullName>
    </submittedName>
</protein>
<name>A0A7G9L2P7_9SPHN</name>
<dbReference type="PANTHER" id="PTHR10953">
    <property type="entry name" value="UBIQUITIN-ACTIVATING ENZYME E1"/>
    <property type="match status" value="1"/>
</dbReference>
<sequence>MSDFTDNELERYARHIVLPQMGGVGQRRLKDARIAIVGAGGIGSAAIPALAAAGVRTLTIIDDGRVERSNLQRQTIFRDDQIGGHKATLAADFARALNPHVNALAADTRLDDANVERLIGGHHLVLDGSDNFATRLTVGDASTRLHIPLVSAAAIQFQGQVGLFRGWEADKPCYRCFVGDAFDTEDCDTCAENGVLGPLAATVGSFAAVVAIRALVGIGGDAAGKLFLFDGLNLDWRTIRLPKDGGCKACG</sequence>
<evidence type="ECO:0000313" key="4">
    <source>
        <dbReference type="Proteomes" id="UP000515861"/>
    </source>
</evidence>
<dbReference type="InterPro" id="IPR000594">
    <property type="entry name" value="ThiF_NAD_FAD-bd"/>
</dbReference>
<keyword evidence="4" id="KW-1185">Reference proteome</keyword>